<comment type="caution">
    <text evidence="2">The sequence shown here is derived from an EMBL/GenBank/DDBJ whole genome shotgun (WGS) entry which is preliminary data.</text>
</comment>
<feature type="compositionally biased region" description="Polar residues" evidence="1">
    <location>
        <begin position="34"/>
        <end position="43"/>
    </location>
</feature>
<keyword evidence="3" id="KW-1185">Reference proteome</keyword>
<evidence type="ECO:0000313" key="3">
    <source>
        <dbReference type="Proteomes" id="UP000033647"/>
    </source>
</evidence>
<dbReference type="OrthoDB" id="3800738at2759"/>
<reference evidence="2 3" key="1">
    <citation type="submission" date="2015-03" db="EMBL/GenBank/DDBJ databases">
        <title>RNA-seq based gene annotation and comparative genomics of four Zymoseptoria species reveal species-specific pathogenicity related genes and transposable element activity.</title>
        <authorList>
            <person name="Grandaubert J."/>
            <person name="Bhattacharyya A."/>
            <person name="Stukenbrock E.H."/>
        </authorList>
    </citation>
    <scope>NUCLEOTIDE SEQUENCE [LARGE SCALE GENOMIC DNA]</scope>
    <source>
        <strain evidence="2 3">Zb18110</strain>
    </source>
</reference>
<feature type="region of interest" description="Disordered" evidence="1">
    <location>
        <begin position="360"/>
        <end position="402"/>
    </location>
</feature>
<gene>
    <name evidence="2" type="ORF">TI39_contig4111g00003</name>
</gene>
<dbReference type="STRING" id="1047168.A0A0F4GGZ5"/>
<feature type="region of interest" description="Disordered" evidence="1">
    <location>
        <begin position="22"/>
        <end position="43"/>
    </location>
</feature>
<evidence type="ECO:0000256" key="1">
    <source>
        <dbReference type="SAM" id="MobiDB-lite"/>
    </source>
</evidence>
<sequence length="402" mass="44091">MATQRVPRSLNEENKKIQYNNMALTSRGAERDNTTPFTTTNAGYTQSKSIADQDDLAPRSGDPYPVIASLPFRIEISSRSDGGHEVKASIAAYSASSCPNSTFHASIDGFLSDGVVVNSADVSEHPFACGLPQDKSSAALAEFTIPESAALVTDAVSTLQLPASHRVFHIPEVLELIFMELPTLDVLRARRLSHHSRTVIANSKALRRIIFLERQEPLFATSIASPPPQRVRFNPLVFFTTPDYLPAECLQLHSKFDEYILHAPKKTTSFINDMYITNPPIDRILVNLGETSNGRRRSFAGAASRITNRLIRNEGGVKVSDLVAGIKKNLGDDVGRAFVVSSVMLPKGYKVVENDPAWEETEAGAQEGMAKRRNADEWRRTKAVTCKEDSGERSSACDQPSG</sequence>
<proteinExistence type="predicted"/>
<feature type="compositionally biased region" description="Basic and acidic residues" evidence="1">
    <location>
        <begin position="369"/>
        <end position="392"/>
    </location>
</feature>
<accession>A0A0F4GGZ5</accession>
<dbReference type="Proteomes" id="UP000033647">
    <property type="component" value="Unassembled WGS sequence"/>
</dbReference>
<dbReference type="EMBL" id="LAFY01004071">
    <property type="protein sequence ID" value="KJX95470.1"/>
    <property type="molecule type" value="Genomic_DNA"/>
</dbReference>
<name>A0A0F4GGZ5_9PEZI</name>
<organism evidence="2 3">
    <name type="scientific">Zymoseptoria brevis</name>
    <dbReference type="NCBI Taxonomy" id="1047168"/>
    <lineage>
        <taxon>Eukaryota</taxon>
        <taxon>Fungi</taxon>
        <taxon>Dikarya</taxon>
        <taxon>Ascomycota</taxon>
        <taxon>Pezizomycotina</taxon>
        <taxon>Dothideomycetes</taxon>
        <taxon>Dothideomycetidae</taxon>
        <taxon>Mycosphaerellales</taxon>
        <taxon>Mycosphaerellaceae</taxon>
        <taxon>Zymoseptoria</taxon>
    </lineage>
</organism>
<dbReference type="AlphaFoldDB" id="A0A0F4GGZ5"/>
<evidence type="ECO:0000313" key="2">
    <source>
        <dbReference type="EMBL" id="KJX95470.1"/>
    </source>
</evidence>
<protein>
    <submittedName>
        <fullName evidence="2">Uncharacterized protein</fullName>
    </submittedName>
</protein>